<dbReference type="GO" id="GO:0032993">
    <property type="term" value="C:protein-DNA complex"/>
    <property type="evidence" value="ECO:0007669"/>
    <property type="project" value="TreeGrafter"/>
</dbReference>
<dbReference type="Gene3D" id="3.40.190.10">
    <property type="entry name" value="Periplasmic binding protein-like II"/>
    <property type="match status" value="2"/>
</dbReference>
<comment type="caution">
    <text evidence="6">The sequence shown here is derived from an EMBL/GenBank/DDBJ whole genome shotgun (WGS) entry which is preliminary data.</text>
</comment>
<sequence length="301" mass="32470">MTTPELRQLGYFVAVAERLSFTRAAADLHIAQQSLSAQITVLERILGARLFDRDSRGTRLTEVGRLFLPEACAVLARAEEAVATVGRAARGEIGRLSVAFLSSVANYMLPPVVRAFRAQYPDVELVTADIGIAELVAGLRDGRFDAAFTRPPLVDDLVTRTLTVEPVCAVLPAGHRLAGRSEVELAELAGDPWVLTPRESWPPWHAEYDRDFAIAGFTPRVVQRSATVPSLLGLVAAGVGVTRLARSARTLRDSGVVFVPLVAERAATVAAWHPRAERPVLTHLLEVVTDLAASTDLTRAG</sequence>
<protein>
    <submittedName>
        <fullName evidence="6">LysR family transcriptional regulator</fullName>
    </submittedName>
</protein>
<reference evidence="6" key="1">
    <citation type="submission" date="2021-03" db="EMBL/GenBank/DDBJ databases">
        <title>Whole genome shotgun sequence of Actinoplanes auranticolor NBRC 12245.</title>
        <authorList>
            <person name="Komaki H."/>
            <person name="Tamura T."/>
        </authorList>
    </citation>
    <scope>NUCLEOTIDE SEQUENCE</scope>
    <source>
        <strain evidence="6">NBRC 12245</strain>
    </source>
</reference>
<dbReference type="GO" id="GO:0003700">
    <property type="term" value="F:DNA-binding transcription factor activity"/>
    <property type="evidence" value="ECO:0007669"/>
    <property type="project" value="InterPro"/>
</dbReference>
<evidence type="ECO:0000256" key="4">
    <source>
        <dbReference type="ARBA" id="ARBA00023163"/>
    </source>
</evidence>
<evidence type="ECO:0000256" key="3">
    <source>
        <dbReference type="ARBA" id="ARBA00023125"/>
    </source>
</evidence>
<dbReference type="InterPro" id="IPR000847">
    <property type="entry name" value="LysR_HTH_N"/>
</dbReference>
<organism evidence="6 7">
    <name type="scientific">Actinoplanes auranticolor</name>
    <dbReference type="NCBI Taxonomy" id="47988"/>
    <lineage>
        <taxon>Bacteria</taxon>
        <taxon>Bacillati</taxon>
        <taxon>Actinomycetota</taxon>
        <taxon>Actinomycetes</taxon>
        <taxon>Micromonosporales</taxon>
        <taxon>Micromonosporaceae</taxon>
        <taxon>Actinoplanes</taxon>
    </lineage>
</organism>
<evidence type="ECO:0000313" key="6">
    <source>
        <dbReference type="EMBL" id="GIM72481.1"/>
    </source>
</evidence>
<dbReference type="Pfam" id="PF03466">
    <property type="entry name" value="LysR_substrate"/>
    <property type="match status" value="1"/>
</dbReference>
<dbReference type="Proteomes" id="UP000681340">
    <property type="component" value="Unassembled WGS sequence"/>
</dbReference>
<dbReference type="AlphaFoldDB" id="A0A919SI80"/>
<accession>A0A919SI80</accession>
<gene>
    <name evidence="6" type="ORF">Aau02nite_51200</name>
</gene>
<evidence type="ECO:0000256" key="1">
    <source>
        <dbReference type="ARBA" id="ARBA00009437"/>
    </source>
</evidence>
<evidence type="ECO:0000259" key="5">
    <source>
        <dbReference type="PROSITE" id="PS50931"/>
    </source>
</evidence>
<dbReference type="GO" id="GO:0003677">
    <property type="term" value="F:DNA binding"/>
    <property type="evidence" value="ECO:0007669"/>
    <property type="project" value="UniProtKB-KW"/>
</dbReference>
<keyword evidence="2" id="KW-0805">Transcription regulation</keyword>
<dbReference type="PROSITE" id="PS50931">
    <property type="entry name" value="HTH_LYSR"/>
    <property type="match status" value="1"/>
</dbReference>
<dbReference type="SUPFAM" id="SSF53850">
    <property type="entry name" value="Periplasmic binding protein-like II"/>
    <property type="match status" value="1"/>
</dbReference>
<evidence type="ECO:0000256" key="2">
    <source>
        <dbReference type="ARBA" id="ARBA00023015"/>
    </source>
</evidence>
<dbReference type="EMBL" id="BOQL01000042">
    <property type="protein sequence ID" value="GIM72481.1"/>
    <property type="molecule type" value="Genomic_DNA"/>
</dbReference>
<feature type="domain" description="HTH lysR-type" evidence="5">
    <location>
        <begin position="4"/>
        <end position="61"/>
    </location>
</feature>
<dbReference type="CDD" id="cd08414">
    <property type="entry name" value="PBP2_LTTR_aromatics_like"/>
    <property type="match status" value="1"/>
</dbReference>
<keyword evidence="7" id="KW-1185">Reference proteome</keyword>
<dbReference type="FunFam" id="1.10.10.10:FF:000001">
    <property type="entry name" value="LysR family transcriptional regulator"/>
    <property type="match status" value="1"/>
</dbReference>
<comment type="similarity">
    <text evidence="1">Belongs to the LysR transcriptional regulatory family.</text>
</comment>
<dbReference type="PRINTS" id="PR00039">
    <property type="entry name" value="HTHLYSR"/>
</dbReference>
<dbReference type="InterPro" id="IPR005119">
    <property type="entry name" value="LysR_subst-bd"/>
</dbReference>
<dbReference type="InterPro" id="IPR036388">
    <property type="entry name" value="WH-like_DNA-bd_sf"/>
</dbReference>
<dbReference type="Pfam" id="PF00126">
    <property type="entry name" value="HTH_1"/>
    <property type="match status" value="1"/>
</dbReference>
<dbReference type="PANTHER" id="PTHR30346">
    <property type="entry name" value="TRANSCRIPTIONAL DUAL REGULATOR HCAR-RELATED"/>
    <property type="match status" value="1"/>
</dbReference>
<dbReference type="SUPFAM" id="SSF46785">
    <property type="entry name" value="Winged helix' DNA-binding domain"/>
    <property type="match status" value="1"/>
</dbReference>
<dbReference type="InterPro" id="IPR036390">
    <property type="entry name" value="WH_DNA-bd_sf"/>
</dbReference>
<dbReference type="Gene3D" id="1.10.10.10">
    <property type="entry name" value="Winged helix-like DNA-binding domain superfamily/Winged helix DNA-binding domain"/>
    <property type="match status" value="1"/>
</dbReference>
<keyword evidence="4" id="KW-0804">Transcription</keyword>
<dbReference type="PANTHER" id="PTHR30346:SF0">
    <property type="entry name" value="HCA OPERON TRANSCRIPTIONAL ACTIVATOR HCAR"/>
    <property type="match status" value="1"/>
</dbReference>
<dbReference type="RefSeq" id="WP_212991074.1">
    <property type="nucleotide sequence ID" value="NZ_BAABEA010000002.1"/>
</dbReference>
<proteinExistence type="inferred from homology"/>
<keyword evidence="3" id="KW-0238">DNA-binding</keyword>
<name>A0A919SI80_9ACTN</name>
<evidence type="ECO:0000313" key="7">
    <source>
        <dbReference type="Proteomes" id="UP000681340"/>
    </source>
</evidence>